<evidence type="ECO:0000313" key="2">
    <source>
        <dbReference type="EMBL" id="KAL0071737.1"/>
    </source>
</evidence>
<accession>A0ABR3AEC5</accession>
<reference evidence="2 3" key="1">
    <citation type="submission" date="2024-05" db="EMBL/GenBank/DDBJ databases">
        <title>A draft genome resource for the thread blight pathogen Marasmius tenuissimus strain MS-2.</title>
        <authorList>
            <person name="Yulfo-Soto G.E."/>
            <person name="Baruah I.K."/>
            <person name="Amoako-Attah I."/>
            <person name="Bukari Y."/>
            <person name="Meinhardt L.W."/>
            <person name="Bailey B.A."/>
            <person name="Cohen S.P."/>
        </authorList>
    </citation>
    <scope>NUCLEOTIDE SEQUENCE [LARGE SCALE GENOMIC DNA]</scope>
    <source>
        <strain evidence="2 3">MS-2</strain>
    </source>
</reference>
<gene>
    <name evidence="2" type="ORF">AAF712_000659</name>
</gene>
<evidence type="ECO:0000256" key="1">
    <source>
        <dbReference type="SAM" id="MobiDB-lite"/>
    </source>
</evidence>
<sequence>MSTTLNTLPNEVVHQIARLVGNDVQNLRAVNKSVNVTVGPIMWETFPIILHLNRENLELSMTMLEEFSRTAVDKFRRLEIKSLDPSKEHHPPRRGWRRNGDGTRIAIPPEPEDTEEIIEARRKLPEILPKALSALNGLRSVK</sequence>
<feature type="region of interest" description="Disordered" evidence="1">
    <location>
        <begin position="82"/>
        <end position="109"/>
    </location>
</feature>
<evidence type="ECO:0008006" key="4">
    <source>
        <dbReference type="Google" id="ProtNLM"/>
    </source>
</evidence>
<name>A0ABR3AEC5_9AGAR</name>
<keyword evidence="3" id="KW-1185">Reference proteome</keyword>
<dbReference type="Proteomes" id="UP001437256">
    <property type="component" value="Unassembled WGS sequence"/>
</dbReference>
<comment type="caution">
    <text evidence="2">The sequence shown here is derived from an EMBL/GenBank/DDBJ whole genome shotgun (WGS) entry which is preliminary data.</text>
</comment>
<protein>
    <recommendedName>
        <fullName evidence="4">F-box domain-containing protein</fullName>
    </recommendedName>
</protein>
<proteinExistence type="predicted"/>
<organism evidence="2 3">
    <name type="scientific">Marasmius tenuissimus</name>
    <dbReference type="NCBI Taxonomy" id="585030"/>
    <lineage>
        <taxon>Eukaryota</taxon>
        <taxon>Fungi</taxon>
        <taxon>Dikarya</taxon>
        <taxon>Basidiomycota</taxon>
        <taxon>Agaricomycotina</taxon>
        <taxon>Agaricomycetes</taxon>
        <taxon>Agaricomycetidae</taxon>
        <taxon>Agaricales</taxon>
        <taxon>Marasmiineae</taxon>
        <taxon>Marasmiaceae</taxon>
        <taxon>Marasmius</taxon>
    </lineage>
</organism>
<dbReference type="EMBL" id="JBBXMP010000002">
    <property type="protein sequence ID" value="KAL0071737.1"/>
    <property type="molecule type" value="Genomic_DNA"/>
</dbReference>
<evidence type="ECO:0000313" key="3">
    <source>
        <dbReference type="Proteomes" id="UP001437256"/>
    </source>
</evidence>